<dbReference type="InterPro" id="IPR006828">
    <property type="entry name" value="ASC_dom"/>
</dbReference>
<dbReference type="GO" id="GO:0007165">
    <property type="term" value="P:signal transduction"/>
    <property type="evidence" value="ECO:0007669"/>
    <property type="project" value="TreeGrafter"/>
</dbReference>
<dbReference type="GO" id="GO:0006488">
    <property type="term" value="P:dolichol-linked oligosaccharide biosynthetic process"/>
    <property type="evidence" value="ECO:0007669"/>
    <property type="project" value="InterPro"/>
</dbReference>
<keyword evidence="4" id="KW-0276">Fatty acid metabolism</keyword>
<evidence type="ECO:0000313" key="10">
    <source>
        <dbReference type="Proteomes" id="UP000887561"/>
    </source>
</evidence>
<dbReference type="Pfam" id="PF04739">
    <property type="entry name" value="AMPKBI"/>
    <property type="match status" value="1"/>
</dbReference>
<protein>
    <recommendedName>
        <fullName evidence="7">5'-AMP-activated protein kinase subunit beta-1</fullName>
    </recommendedName>
</protein>
<dbReference type="Gene3D" id="6.20.250.60">
    <property type="match status" value="1"/>
</dbReference>
<dbReference type="GO" id="GO:0005634">
    <property type="term" value="C:nucleus"/>
    <property type="evidence" value="ECO:0007669"/>
    <property type="project" value="TreeGrafter"/>
</dbReference>
<evidence type="ECO:0000256" key="6">
    <source>
        <dbReference type="ARBA" id="ARBA00025180"/>
    </source>
</evidence>
<dbReference type="InterPro" id="IPR014756">
    <property type="entry name" value="Ig_E-set"/>
</dbReference>
<dbReference type="FunFam" id="2.60.40.10:FF:000139">
    <property type="entry name" value="Protein kinase AMP-activated non-catalytic subunit beta 1"/>
    <property type="match status" value="1"/>
</dbReference>
<evidence type="ECO:0000256" key="8">
    <source>
        <dbReference type="SAM" id="MobiDB-lite"/>
    </source>
</evidence>
<feature type="compositionally biased region" description="Low complexity" evidence="8">
    <location>
        <begin position="21"/>
        <end position="33"/>
    </location>
</feature>
<evidence type="ECO:0000256" key="3">
    <source>
        <dbReference type="ARBA" id="ARBA00022553"/>
    </source>
</evidence>
<dbReference type="GO" id="GO:0005737">
    <property type="term" value="C:cytoplasm"/>
    <property type="evidence" value="ECO:0007669"/>
    <property type="project" value="TreeGrafter"/>
</dbReference>
<feature type="domain" description="Association with the SNF1 complex (ASC)" evidence="9">
    <location>
        <begin position="197"/>
        <end position="268"/>
    </location>
</feature>
<dbReference type="PANTHER" id="PTHR10343:SF84">
    <property type="entry name" value="5'-AMP-ACTIVATED PROTEIN KINASE SUBUNIT BETA-1"/>
    <property type="match status" value="1"/>
</dbReference>
<organism evidence="10 11">
    <name type="scientific">Meloidogyne javanica</name>
    <name type="common">Root-knot nematode worm</name>
    <dbReference type="NCBI Taxonomy" id="6303"/>
    <lineage>
        <taxon>Eukaryota</taxon>
        <taxon>Metazoa</taxon>
        <taxon>Ecdysozoa</taxon>
        <taxon>Nematoda</taxon>
        <taxon>Chromadorea</taxon>
        <taxon>Rhabditida</taxon>
        <taxon>Tylenchina</taxon>
        <taxon>Tylenchomorpha</taxon>
        <taxon>Tylenchoidea</taxon>
        <taxon>Meloidogynidae</taxon>
        <taxon>Meloidogyninae</taxon>
        <taxon>Meloidogyne</taxon>
        <taxon>Meloidogyne incognita group</taxon>
    </lineage>
</organism>
<dbReference type="InterPro" id="IPR013969">
    <property type="entry name" value="Oligosacch_biosynth_Alg14"/>
</dbReference>
<dbReference type="InterPro" id="IPR013783">
    <property type="entry name" value="Ig-like_fold"/>
</dbReference>
<dbReference type="Pfam" id="PF16561">
    <property type="entry name" value="AMPK1_CBM"/>
    <property type="match status" value="1"/>
</dbReference>
<dbReference type="SUPFAM" id="SSF81296">
    <property type="entry name" value="E set domains"/>
    <property type="match status" value="1"/>
</dbReference>
<feature type="region of interest" description="Disordered" evidence="8">
    <location>
        <begin position="1"/>
        <end position="50"/>
    </location>
</feature>
<evidence type="ECO:0000256" key="7">
    <source>
        <dbReference type="ARBA" id="ARBA00040010"/>
    </source>
</evidence>
<dbReference type="InterPro" id="IPR050827">
    <property type="entry name" value="CRP1_MDG1_kinase"/>
</dbReference>
<dbReference type="InterPro" id="IPR037256">
    <property type="entry name" value="ASC_dom_sf"/>
</dbReference>
<proteinExistence type="inferred from homology"/>
<evidence type="ECO:0000259" key="9">
    <source>
        <dbReference type="SMART" id="SM01010"/>
    </source>
</evidence>
<dbReference type="Gene3D" id="2.60.40.10">
    <property type="entry name" value="Immunoglobulins"/>
    <property type="match status" value="1"/>
</dbReference>
<evidence type="ECO:0000256" key="2">
    <source>
        <dbReference type="ARBA" id="ARBA00022516"/>
    </source>
</evidence>
<dbReference type="AlphaFoldDB" id="A0A915NE30"/>
<dbReference type="WBParaSite" id="scaffold997_cov200.g2213">
    <property type="protein sequence ID" value="scaffold997_cov200.g2213"/>
    <property type="gene ID" value="scaffold997_cov200.g2213"/>
</dbReference>
<dbReference type="Proteomes" id="UP000887561">
    <property type="component" value="Unplaced"/>
</dbReference>
<dbReference type="SUPFAM" id="SSF160219">
    <property type="entry name" value="AMPKBI-like"/>
    <property type="match status" value="1"/>
</dbReference>
<keyword evidence="10" id="KW-1185">Reference proteome</keyword>
<sequence length="636" mass="71967">MGNNQGGLHKRERASDSQRRPIPSTPTSTIPSSGHHALQSQSSTGDDGCPVQMKIAKAELADALEHLSANECPVVFKWTSQSQNAKHVYLTGSWDNWKRKIPLVKSTNDFTTIIDLCPGRYEYKFLVDGRWMVDDSGVKTDNPMGSQNNVISIDEQDFAVFDALDKDLQASNAGEAMRMMNTTGAAQPTHDTPNDRELERLREFTQQLPDRRDFASNPPILPPHLLQVILNKDTPVQCDPNVLPEPNHVMLNHLYALSIKDGVMAKKCECQKEDDENKKEHAKVELAIEPANLSGDEKGDGYELIVDYKLVVDSETKLIERDRWKDKEVLQEIETNSCTIDWLEFSLCVREMLGIPGDLSVSNGFRNFAILNSDRTWYVNTNQLNTFGGRLFKEWYERDSQGESNCVVQSLTVNELNQLLTACCAYSTPVVHSRNFDVLLEIADKEKITGLLRLLESFLVESRVVHPIRKLEYSAEYRMTRLATSVLRSFPNRLARLDSLFSYLSENGENITDVYHLDVLEMLEIQPEKKENNKVVENGNLKLMAIIGSGGHTTEMLKLLISTIDSNLFSDRIYVIADSDKLSNTKVSDFEKQIEKNNFLIYKIPRARNVGQSYCSSILTTLIASWHSAKLLRITK</sequence>
<dbReference type="InterPro" id="IPR032640">
    <property type="entry name" value="AMPK1_CBM"/>
</dbReference>
<evidence type="ECO:0000256" key="4">
    <source>
        <dbReference type="ARBA" id="ARBA00022832"/>
    </source>
</evidence>
<comment type="function">
    <text evidence="6">Non-catalytic subunit of AMP-activated protein kinase (AMPK), an energy sensor protein kinase that plays a key role in regulating cellular energy metabolism. In response to reduction of intracellular ATP levels, AMPK activates energy-producing pathways and inhibits energy-consuming processes: inhibits protein, carbohydrate and lipid biosynthesis, as well as cell growth and proliferation. AMPK acts via direct phosphorylation of metabolic enzymes, and by longer-term effects via phosphorylation of transcription regulators. Also acts as a regulator of cellular polarity by remodeling the actin cytoskeleton; probably by indirectly activating myosin. Beta non-catalytic subunit acts as a scaffold on which the AMPK complex assembles, via its C-terminus that bridges alpha (PRKAA1 or PRKAA2) and gamma subunits (PRKAG1, PRKAG2 or PRKAG3).</text>
</comment>
<name>A0A915NE30_MELJA</name>
<comment type="similarity">
    <text evidence="1">Belongs to the 5'-AMP-activated protein kinase beta subunit family.</text>
</comment>
<dbReference type="GO" id="GO:0006631">
    <property type="term" value="P:fatty acid metabolic process"/>
    <property type="evidence" value="ECO:0007669"/>
    <property type="project" value="UniProtKB-KW"/>
</dbReference>
<keyword evidence="2" id="KW-0444">Lipid biosynthesis</keyword>
<dbReference type="GO" id="GO:0019901">
    <property type="term" value="F:protein kinase binding"/>
    <property type="evidence" value="ECO:0007669"/>
    <property type="project" value="TreeGrafter"/>
</dbReference>
<evidence type="ECO:0000256" key="5">
    <source>
        <dbReference type="ARBA" id="ARBA00023098"/>
    </source>
</evidence>
<reference evidence="11" key="1">
    <citation type="submission" date="2022-11" db="UniProtKB">
        <authorList>
            <consortium name="WormBaseParasite"/>
        </authorList>
    </citation>
    <scope>IDENTIFICATION</scope>
</reference>
<keyword evidence="5" id="KW-0443">Lipid metabolism</keyword>
<dbReference type="GO" id="GO:0031588">
    <property type="term" value="C:nucleotide-activated protein kinase complex"/>
    <property type="evidence" value="ECO:0007669"/>
    <property type="project" value="TreeGrafter"/>
</dbReference>
<dbReference type="CDD" id="cd02859">
    <property type="entry name" value="E_set_AMPKbeta_like_N"/>
    <property type="match status" value="1"/>
</dbReference>
<dbReference type="SMART" id="SM01010">
    <property type="entry name" value="AMPKBI"/>
    <property type="match status" value="1"/>
</dbReference>
<accession>A0A915NE30</accession>
<dbReference type="PANTHER" id="PTHR10343">
    <property type="entry name" value="5'-AMP-ACTIVATED PROTEIN KINASE , BETA SUBUNIT"/>
    <property type="match status" value="1"/>
</dbReference>
<dbReference type="Pfam" id="PF08660">
    <property type="entry name" value="Alg14"/>
    <property type="match status" value="1"/>
</dbReference>
<evidence type="ECO:0000256" key="1">
    <source>
        <dbReference type="ARBA" id="ARBA00010926"/>
    </source>
</evidence>
<evidence type="ECO:0000313" key="11">
    <source>
        <dbReference type="WBParaSite" id="scaffold997_cov200.g2213"/>
    </source>
</evidence>
<keyword evidence="3" id="KW-0597">Phosphoprotein</keyword>